<evidence type="ECO:0000256" key="3">
    <source>
        <dbReference type="ARBA" id="ARBA00022679"/>
    </source>
</evidence>
<organism evidence="10 11">
    <name type="scientific">Mycolicibacterium arabiense</name>
    <dbReference type="NCBI Taxonomy" id="1286181"/>
    <lineage>
        <taxon>Bacteria</taxon>
        <taxon>Bacillati</taxon>
        <taxon>Actinomycetota</taxon>
        <taxon>Actinomycetes</taxon>
        <taxon>Mycobacteriales</taxon>
        <taxon>Mycobacteriaceae</taxon>
        <taxon>Mycolicibacterium</taxon>
    </lineage>
</organism>
<dbReference type="Pfam" id="PF09594">
    <property type="entry name" value="GT87"/>
    <property type="match status" value="1"/>
</dbReference>
<feature type="transmembrane region" description="Helical" evidence="9">
    <location>
        <begin position="122"/>
        <end position="140"/>
    </location>
</feature>
<geneLocation type="plasmid" evidence="11">
    <name>pjcm18538 dna</name>
</geneLocation>
<dbReference type="AlphaFoldDB" id="A0A7I7RR69"/>
<evidence type="ECO:0000313" key="11">
    <source>
        <dbReference type="Proteomes" id="UP000467428"/>
    </source>
</evidence>
<gene>
    <name evidence="10" type="ORF">MARA_05200</name>
</gene>
<dbReference type="EMBL" id="AP022593">
    <property type="protein sequence ID" value="BBY47052.1"/>
    <property type="molecule type" value="Genomic_DNA"/>
</dbReference>
<feature type="transmembrane region" description="Helical" evidence="9">
    <location>
        <begin position="265"/>
        <end position="284"/>
    </location>
</feature>
<dbReference type="Proteomes" id="UP000467428">
    <property type="component" value="Chromosome"/>
</dbReference>
<proteinExistence type="inferred from homology"/>
<accession>A0A7I7RR69</accession>
<keyword evidence="6 9" id="KW-0472">Membrane</keyword>
<feature type="region of interest" description="Disordered" evidence="8">
    <location>
        <begin position="408"/>
        <end position="428"/>
    </location>
</feature>
<name>A0A7I7RR69_9MYCO</name>
<reference evidence="10 11" key="1">
    <citation type="journal article" date="2019" name="Emerg. Microbes Infect.">
        <title>Comprehensive subspecies identification of 175 nontuberculous mycobacteria species based on 7547 genomic profiles.</title>
        <authorList>
            <person name="Matsumoto Y."/>
            <person name="Kinjo T."/>
            <person name="Motooka D."/>
            <person name="Nabeya D."/>
            <person name="Jung N."/>
            <person name="Uechi K."/>
            <person name="Horii T."/>
            <person name="Iida T."/>
            <person name="Fujita J."/>
            <person name="Nakamura S."/>
        </authorList>
    </citation>
    <scope>NUCLEOTIDE SEQUENCE [LARGE SCALE GENOMIC DNA]</scope>
    <source>
        <strain evidence="10 11">JCM 18538</strain>
    </source>
</reference>
<comment type="subcellular location">
    <subcellularLocation>
        <location evidence="1">Cell membrane</location>
        <topology evidence="1">Multi-pass membrane protein</topology>
    </subcellularLocation>
</comment>
<keyword evidence="3 10" id="KW-0808">Transferase</keyword>
<evidence type="ECO:0000256" key="8">
    <source>
        <dbReference type="SAM" id="MobiDB-lite"/>
    </source>
</evidence>
<evidence type="ECO:0000313" key="10">
    <source>
        <dbReference type="EMBL" id="BBY47052.1"/>
    </source>
</evidence>
<keyword evidence="10" id="KW-0328">Glycosyltransferase</keyword>
<evidence type="ECO:0000256" key="9">
    <source>
        <dbReference type="SAM" id="Phobius"/>
    </source>
</evidence>
<feature type="transmembrane region" description="Helical" evidence="9">
    <location>
        <begin position="345"/>
        <end position="365"/>
    </location>
</feature>
<evidence type="ECO:0000256" key="7">
    <source>
        <dbReference type="ARBA" id="ARBA00024033"/>
    </source>
</evidence>
<feature type="transmembrane region" description="Helical" evidence="9">
    <location>
        <begin position="322"/>
        <end position="340"/>
    </location>
</feature>
<feature type="transmembrane region" description="Helical" evidence="9">
    <location>
        <begin position="152"/>
        <end position="169"/>
    </location>
</feature>
<feature type="transmembrane region" description="Helical" evidence="9">
    <location>
        <begin position="385"/>
        <end position="403"/>
    </location>
</feature>
<keyword evidence="2" id="KW-1003">Cell membrane</keyword>
<evidence type="ECO:0000256" key="6">
    <source>
        <dbReference type="ARBA" id="ARBA00023136"/>
    </source>
</evidence>
<keyword evidence="4 9" id="KW-0812">Transmembrane</keyword>
<feature type="transmembrane region" description="Helical" evidence="9">
    <location>
        <begin position="89"/>
        <end position="110"/>
    </location>
</feature>
<feature type="transmembrane region" description="Helical" evidence="9">
    <location>
        <begin position="175"/>
        <end position="196"/>
    </location>
</feature>
<dbReference type="KEGG" id="marz:MARA_05200"/>
<feature type="transmembrane region" description="Helical" evidence="9">
    <location>
        <begin position="296"/>
        <end position="316"/>
    </location>
</feature>
<evidence type="ECO:0000256" key="1">
    <source>
        <dbReference type="ARBA" id="ARBA00004651"/>
    </source>
</evidence>
<evidence type="ECO:0000256" key="2">
    <source>
        <dbReference type="ARBA" id="ARBA00022475"/>
    </source>
</evidence>
<dbReference type="InterPro" id="IPR018584">
    <property type="entry name" value="GT87"/>
</dbReference>
<evidence type="ECO:0000256" key="5">
    <source>
        <dbReference type="ARBA" id="ARBA00022989"/>
    </source>
</evidence>
<dbReference type="GO" id="GO:0016758">
    <property type="term" value="F:hexosyltransferase activity"/>
    <property type="evidence" value="ECO:0007669"/>
    <property type="project" value="InterPro"/>
</dbReference>
<dbReference type="GO" id="GO:0005886">
    <property type="term" value="C:plasma membrane"/>
    <property type="evidence" value="ECO:0007669"/>
    <property type="project" value="UniProtKB-SubCell"/>
</dbReference>
<evidence type="ECO:0000256" key="4">
    <source>
        <dbReference type="ARBA" id="ARBA00022692"/>
    </source>
</evidence>
<protein>
    <submittedName>
        <fullName evidence="10">Polyprenol-phosphate-mannose-dependent alpha-(1-2)-phosphatidylinositol mannoside mannosyltransferase</fullName>
    </submittedName>
</protein>
<feature type="transmembrane region" description="Helical" evidence="9">
    <location>
        <begin position="203"/>
        <end position="222"/>
    </location>
</feature>
<keyword evidence="11" id="KW-1185">Reference proteome</keyword>
<comment type="similarity">
    <text evidence="7">Belongs to the glycosyltransferase 87 family.</text>
</comment>
<feature type="transmembrane region" description="Helical" evidence="9">
    <location>
        <begin position="64"/>
        <end position="82"/>
    </location>
</feature>
<keyword evidence="5 9" id="KW-1133">Transmembrane helix</keyword>
<sequence>MAWRSFQLLVLVAVAWAGWRLLGHTPYRIDIDVYRMGGRAWLDGTRLYSADTVFHTEAGLDLPFTYPPLAAIVFAPFAWLPLPAASATITVITFVLLIASTWIVLTRLGVWSTSAAVTDPAWARRGWIAAAVVAPAVVYFEPIRANFEFGQINVVLMSLVIADLVPRRTPWPRGLLLGIGVALKLTPAVFVLYLLLRRDTRAVLVTAASTVVATLLGVALAWRDSLQYWTETVHDTGRIGTATLNTNQNIAGLLARLGIGDDLRFVLWTAACFAVLGLTVWAALRILRGHRADAPAAVDEAPVLALICVAMFGLVVSPVSWSHHWVWVLPTLLVTTVVAYRYRDVALAVVSVGGIALVVWTPITLMTPHEETAAPLWRQLAGGSYLWWALAVIVVVGAVAGRLRSTSRRDQPAADSGNLLAGFPASPS</sequence>